<reference evidence="3 4" key="3">
    <citation type="submission" date="2020-08" db="EMBL/GenBank/DDBJ databases">
        <title>Genomic Encyclopedia of Type Strains, Phase IV (KMG-IV): sequencing the most valuable type-strain genomes for metagenomic binning, comparative biology and taxonomic classification.</title>
        <authorList>
            <person name="Goeker M."/>
        </authorList>
    </citation>
    <scope>NUCLEOTIDE SEQUENCE [LARGE SCALE GENOMIC DNA]</scope>
    <source>
        <strain evidence="3 4">DSM 27521</strain>
    </source>
</reference>
<organism evidence="3 4">
    <name type="scientific">Deinococcus metalli</name>
    <dbReference type="NCBI Taxonomy" id="1141878"/>
    <lineage>
        <taxon>Bacteria</taxon>
        <taxon>Thermotogati</taxon>
        <taxon>Deinococcota</taxon>
        <taxon>Deinococci</taxon>
        <taxon>Deinococcales</taxon>
        <taxon>Deinococcaceae</taxon>
        <taxon>Deinococcus</taxon>
    </lineage>
</organism>
<evidence type="ECO:0000313" key="2">
    <source>
        <dbReference type="EMBL" id="GHF60462.1"/>
    </source>
</evidence>
<reference evidence="5" key="2">
    <citation type="journal article" date="2019" name="Int. J. Syst. Evol. Microbiol.">
        <title>The Global Catalogue of Microorganisms (GCM) 10K type strain sequencing project: providing services to taxonomists for standard genome sequencing and annotation.</title>
        <authorList>
            <consortium name="The Broad Institute Genomics Platform"/>
            <consortium name="The Broad Institute Genome Sequencing Center for Infectious Disease"/>
            <person name="Wu L."/>
            <person name="Ma J."/>
        </authorList>
    </citation>
    <scope>NUCLEOTIDE SEQUENCE [LARGE SCALE GENOMIC DNA]</scope>
    <source>
        <strain evidence="5">CGMCC 1.18437</strain>
    </source>
</reference>
<gene>
    <name evidence="2" type="ORF">GCM10017781_40820</name>
    <name evidence="3" type="ORF">HNQ07_004223</name>
</gene>
<feature type="signal peptide" evidence="1">
    <location>
        <begin position="1"/>
        <end position="21"/>
    </location>
</feature>
<comment type="caution">
    <text evidence="3">The sequence shown here is derived from an EMBL/GenBank/DDBJ whole genome shotgun (WGS) entry which is preliminary data.</text>
</comment>
<evidence type="ECO:0000313" key="4">
    <source>
        <dbReference type="Proteomes" id="UP000539473"/>
    </source>
</evidence>
<evidence type="ECO:0000313" key="5">
    <source>
        <dbReference type="Proteomes" id="UP000619376"/>
    </source>
</evidence>
<feature type="chain" id="PRO_5030698002" evidence="1">
    <location>
        <begin position="22"/>
        <end position="128"/>
    </location>
</feature>
<dbReference type="AlphaFoldDB" id="A0A7W8KIB5"/>
<evidence type="ECO:0000256" key="1">
    <source>
        <dbReference type="SAM" id="SignalP"/>
    </source>
</evidence>
<dbReference type="Proteomes" id="UP000539473">
    <property type="component" value="Unassembled WGS sequence"/>
</dbReference>
<protein>
    <submittedName>
        <fullName evidence="3">Uncharacterized protein</fullName>
    </submittedName>
</protein>
<keyword evidence="5" id="KW-1185">Reference proteome</keyword>
<keyword evidence="1" id="KW-0732">Signal</keyword>
<reference evidence="2" key="4">
    <citation type="submission" date="2024-05" db="EMBL/GenBank/DDBJ databases">
        <authorList>
            <person name="Sun Q."/>
            <person name="Zhou Y."/>
        </authorList>
    </citation>
    <scope>NUCLEOTIDE SEQUENCE</scope>
    <source>
        <strain evidence="2">CGMCC 1.18437</strain>
    </source>
</reference>
<dbReference type="RefSeq" id="WP_184115426.1">
    <property type="nucleotide sequence ID" value="NZ_BNAJ01000014.1"/>
</dbReference>
<name>A0A7W8KIB5_9DEIO</name>
<sequence>MNRVTAMFLMTLLAPSPSAVGQGEQKQLFTYAFPQLVSDRAADQACRRAVAASPAYTVNFSGRASARSPIENAVVQIMLNRRIGQDGMTERNRSADATFTLFLGRTGGFYASVKTHVFCLFSRTSTRK</sequence>
<dbReference type="Proteomes" id="UP000619376">
    <property type="component" value="Unassembled WGS sequence"/>
</dbReference>
<reference evidence="2" key="1">
    <citation type="journal article" date="2014" name="Int. J. Syst. Evol. Microbiol.">
        <title>Complete genome of a new Firmicutes species belonging to the dominant human colonic microbiota ('Ruminococcus bicirculans') reveals two chromosomes and a selective capacity to utilize plant glucans.</title>
        <authorList>
            <consortium name="NISC Comparative Sequencing Program"/>
            <person name="Wegmann U."/>
            <person name="Louis P."/>
            <person name="Goesmann A."/>
            <person name="Henrissat B."/>
            <person name="Duncan S.H."/>
            <person name="Flint H.J."/>
        </authorList>
    </citation>
    <scope>NUCLEOTIDE SEQUENCE</scope>
    <source>
        <strain evidence="2">CGMCC 1.18437</strain>
    </source>
</reference>
<proteinExistence type="predicted"/>
<dbReference type="EMBL" id="JACHFK010000015">
    <property type="protein sequence ID" value="MBB5378716.1"/>
    <property type="molecule type" value="Genomic_DNA"/>
</dbReference>
<dbReference type="EMBL" id="BNAJ01000014">
    <property type="protein sequence ID" value="GHF60462.1"/>
    <property type="molecule type" value="Genomic_DNA"/>
</dbReference>
<evidence type="ECO:0000313" key="3">
    <source>
        <dbReference type="EMBL" id="MBB5378716.1"/>
    </source>
</evidence>
<accession>A0A7W8KIB5</accession>